<evidence type="ECO:0000256" key="8">
    <source>
        <dbReference type="ARBA" id="ARBA00022989"/>
    </source>
</evidence>
<evidence type="ECO:0000313" key="13">
    <source>
        <dbReference type="Proteomes" id="UP000271010"/>
    </source>
</evidence>
<feature type="transmembrane region" description="Helical" evidence="10">
    <location>
        <begin position="274"/>
        <end position="294"/>
    </location>
</feature>
<keyword evidence="7" id="KW-0653">Protein transport</keyword>
<evidence type="ECO:0000256" key="5">
    <source>
        <dbReference type="ARBA" id="ARBA00022519"/>
    </source>
</evidence>
<dbReference type="PANTHER" id="PTHR33446">
    <property type="entry name" value="PROTEIN TONB-RELATED"/>
    <property type="match status" value="1"/>
</dbReference>
<evidence type="ECO:0000256" key="7">
    <source>
        <dbReference type="ARBA" id="ARBA00022927"/>
    </source>
</evidence>
<sequence>MNENLLQYLLESAAGLTLLYLCYALLLRRETCFQFNRYYLLGSLVLAFLVPLSQLPGLALWPQEPMQQEVVLEPMDMTMVAAQVVVVPEETFNYWNLLYVVYGIGLLFFGLRLVVQLVRLRRFARQRGVSFYLPNLSPVVFTQGQLPTFSFWRYVFFDNSQKLTPEETERILQHEQVHIDQRHTLDVLLVSVVGIVFWFNPLLVLYKKALEQTHEFIADAQVAQTAGSSLYSYLLVKQVFRNADFPLGSYFFLHKSLTLTRIKMMKKLHQSPRLSRMLMAVPALALFLVAVAAMRPAPAPQAAFEKNTKVTNGPAEFPGGKDALERFVKSSFVLPEVAFQKRKSPNDYVRVVGTIEVDVKEDGTAVFGKTLHLEVNPNDAAVTQAVQQQFARLVQQMPKWSPAKKDGRAVASKERISVTSTGGNFLSYGAYLEGRQQKTSVTGKSSAEKSGTTQSAEYPGGKAALYRFLTSQYITPEEVFRNREAADTTAKMVQYIKAELTIGANGKVTDVSTIEVATKPAQPSAITQAIETEVRRVLRQMPAWTPAYKNGAAVASKEAISFASVVNRNAKKTSQKEAAPAKDKDLVFIAVEQMPEFPGGQKAMFDFLKDNFVYPQDAKEAKVTGMVVATFVVNTEGKVTDVQVMKKLHPSLDRAFTQVLLKMPNWKPGTQNGKAVNVRYTVPFRVTSPSAAAPAAPQEDERVFIAVEQMPEFPGGQAALYKYLSSAVGYSAAAKAANAQGMAEVSFVVNKDGAITKVQLLKGVHPSLDQSLMKAIEYMPAWKPGRQNEKNVNVKLVMPFKFVAPAK</sequence>
<dbReference type="EMBL" id="RJJE01000001">
    <property type="protein sequence ID" value="RNI32931.1"/>
    <property type="molecule type" value="Genomic_DNA"/>
</dbReference>
<dbReference type="InterPro" id="IPR006260">
    <property type="entry name" value="TonB/TolA_C"/>
</dbReference>
<feature type="transmembrane region" description="Helical" evidence="10">
    <location>
        <begin position="6"/>
        <end position="26"/>
    </location>
</feature>
<keyword evidence="6 10" id="KW-0812">Transmembrane</keyword>
<reference evidence="12 13" key="1">
    <citation type="submission" date="2018-11" db="EMBL/GenBank/DDBJ databases">
        <title>Rufibacter latericius sp. nov., isolated from water in Baiyang Lake.</title>
        <authorList>
            <person name="Yang Y."/>
        </authorList>
    </citation>
    <scope>NUCLEOTIDE SEQUENCE [LARGE SCALE GENOMIC DNA]</scope>
    <source>
        <strain evidence="12 13">MCC P1</strain>
    </source>
</reference>
<feature type="transmembrane region" description="Helical" evidence="10">
    <location>
        <begin position="94"/>
        <end position="115"/>
    </location>
</feature>
<evidence type="ECO:0000256" key="2">
    <source>
        <dbReference type="ARBA" id="ARBA00006555"/>
    </source>
</evidence>
<dbReference type="Gene3D" id="3.30.1150.10">
    <property type="match status" value="3"/>
</dbReference>
<dbReference type="PANTHER" id="PTHR33446:SF2">
    <property type="entry name" value="PROTEIN TONB"/>
    <property type="match status" value="1"/>
</dbReference>
<keyword evidence="4" id="KW-1003">Cell membrane</keyword>
<keyword evidence="9 10" id="KW-0472">Membrane</keyword>
<dbReference type="Pfam" id="PF05569">
    <property type="entry name" value="Peptidase_M56"/>
    <property type="match status" value="1"/>
</dbReference>
<keyword evidence="8 10" id="KW-1133">Transmembrane helix</keyword>
<evidence type="ECO:0000256" key="6">
    <source>
        <dbReference type="ARBA" id="ARBA00022692"/>
    </source>
</evidence>
<dbReference type="NCBIfam" id="TIGR01352">
    <property type="entry name" value="tonB_Cterm"/>
    <property type="match status" value="2"/>
</dbReference>
<keyword evidence="5" id="KW-0997">Cell inner membrane</keyword>
<feature type="transmembrane region" description="Helical" evidence="10">
    <location>
        <begin position="187"/>
        <end position="206"/>
    </location>
</feature>
<dbReference type="GO" id="GO:0098797">
    <property type="term" value="C:plasma membrane protein complex"/>
    <property type="evidence" value="ECO:0007669"/>
    <property type="project" value="TreeGrafter"/>
</dbReference>
<gene>
    <name evidence="12" type="ORF">EFA69_00465</name>
</gene>
<evidence type="ECO:0000256" key="1">
    <source>
        <dbReference type="ARBA" id="ARBA00004383"/>
    </source>
</evidence>
<keyword evidence="3" id="KW-0813">Transport</keyword>
<dbReference type="OrthoDB" id="1039448at2"/>
<dbReference type="InterPro" id="IPR051045">
    <property type="entry name" value="TonB-dependent_transducer"/>
</dbReference>
<organism evidence="12 13">
    <name type="scientific">Rufibacter immobilis</name>
    <dbReference type="NCBI Taxonomy" id="1348778"/>
    <lineage>
        <taxon>Bacteria</taxon>
        <taxon>Pseudomonadati</taxon>
        <taxon>Bacteroidota</taxon>
        <taxon>Cytophagia</taxon>
        <taxon>Cytophagales</taxon>
        <taxon>Hymenobacteraceae</taxon>
        <taxon>Rufibacter</taxon>
    </lineage>
</organism>
<evidence type="ECO:0000256" key="9">
    <source>
        <dbReference type="ARBA" id="ARBA00023136"/>
    </source>
</evidence>
<dbReference type="RefSeq" id="WP_123131130.1">
    <property type="nucleotide sequence ID" value="NZ_RJJE01000001.1"/>
</dbReference>
<dbReference type="GO" id="GO:0031992">
    <property type="term" value="F:energy transducer activity"/>
    <property type="evidence" value="ECO:0007669"/>
    <property type="project" value="TreeGrafter"/>
</dbReference>
<comment type="caution">
    <text evidence="12">The sequence shown here is derived from an EMBL/GenBank/DDBJ whole genome shotgun (WGS) entry which is preliminary data.</text>
</comment>
<feature type="transmembrane region" description="Helical" evidence="10">
    <location>
        <begin position="38"/>
        <end position="61"/>
    </location>
</feature>
<dbReference type="GO" id="GO:0055085">
    <property type="term" value="P:transmembrane transport"/>
    <property type="evidence" value="ECO:0007669"/>
    <property type="project" value="InterPro"/>
</dbReference>
<proteinExistence type="inferred from homology"/>
<name>A0A3M9N538_9BACT</name>
<keyword evidence="13" id="KW-1185">Reference proteome</keyword>
<dbReference type="InterPro" id="IPR008756">
    <property type="entry name" value="Peptidase_M56"/>
</dbReference>
<comment type="subcellular location">
    <subcellularLocation>
        <location evidence="1">Cell inner membrane</location>
        <topology evidence="1">Single-pass membrane protein</topology>
        <orientation evidence="1">Periplasmic side</orientation>
    </subcellularLocation>
</comment>
<evidence type="ECO:0000256" key="4">
    <source>
        <dbReference type="ARBA" id="ARBA00022475"/>
    </source>
</evidence>
<evidence type="ECO:0000259" key="11">
    <source>
        <dbReference type="PROSITE" id="PS52015"/>
    </source>
</evidence>
<accession>A0A3M9N538</accession>
<feature type="domain" description="TonB C-terminal" evidence="11">
    <location>
        <begin position="599"/>
        <end position="693"/>
    </location>
</feature>
<dbReference type="InterPro" id="IPR037682">
    <property type="entry name" value="TonB_C"/>
</dbReference>
<evidence type="ECO:0000256" key="10">
    <source>
        <dbReference type="SAM" id="Phobius"/>
    </source>
</evidence>
<evidence type="ECO:0000256" key="3">
    <source>
        <dbReference type="ARBA" id="ARBA00022448"/>
    </source>
</evidence>
<protein>
    <submittedName>
        <fullName evidence="12">TonB family protein</fullName>
    </submittedName>
</protein>
<dbReference type="SUPFAM" id="SSF74653">
    <property type="entry name" value="TolA/TonB C-terminal domain"/>
    <property type="match status" value="2"/>
</dbReference>
<feature type="domain" description="TonB C-terminal" evidence="11">
    <location>
        <begin position="715"/>
        <end position="807"/>
    </location>
</feature>
<dbReference type="AlphaFoldDB" id="A0A3M9N538"/>
<evidence type="ECO:0000313" key="12">
    <source>
        <dbReference type="EMBL" id="RNI32931.1"/>
    </source>
</evidence>
<dbReference type="PROSITE" id="PS52015">
    <property type="entry name" value="TONB_CTD"/>
    <property type="match status" value="2"/>
</dbReference>
<dbReference type="Proteomes" id="UP000271010">
    <property type="component" value="Unassembled WGS sequence"/>
</dbReference>
<dbReference type="CDD" id="cd07341">
    <property type="entry name" value="M56_BlaR1_MecR1_like"/>
    <property type="match status" value="1"/>
</dbReference>
<dbReference type="GO" id="GO:0015031">
    <property type="term" value="P:protein transport"/>
    <property type="evidence" value="ECO:0007669"/>
    <property type="project" value="UniProtKB-KW"/>
</dbReference>
<comment type="similarity">
    <text evidence="2">Belongs to the TonB family.</text>
</comment>
<dbReference type="Pfam" id="PF03544">
    <property type="entry name" value="TonB_C"/>
    <property type="match status" value="2"/>
</dbReference>